<reference evidence="13 14" key="1">
    <citation type="submission" date="2016-06" db="EMBL/GenBank/DDBJ databases">
        <title>Genome of Rhinopithecus bieti.</title>
        <authorList>
            <person name="Wu"/>
            <person name="C.-I. and Zhang"/>
            <person name="Y."/>
        </authorList>
    </citation>
    <scope>NUCLEOTIDE SEQUENCE</scope>
</reference>
<comment type="subcellular location">
    <subcellularLocation>
        <location evidence="2">Endoplasmic reticulum membrane</location>
        <topology evidence="2">Single-pass membrane protein</topology>
    </subcellularLocation>
    <subcellularLocation>
        <location evidence="12">Membrane</location>
        <topology evidence="12">Single-pass membrane protein</topology>
    </subcellularLocation>
    <subcellularLocation>
        <location evidence="1">Microsome membrane</location>
        <topology evidence="1">Single-pass membrane protein</topology>
    </subcellularLocation>
</comment>
<comment type="catalytic activity">
    <reaction evidence="10 12">
        <text>glucuronate acceptor + UDP-alpha-D-glucuronate = acceptor beta-D-glucuronoside + UDP + H(+)</text>
        <dbReference type="Rhea" id="RHEA:21032"/>
        <dbReference type="ChEBI" id="CHEBI:15378"/>
        <dbReference type="ChEBI" id="CHEBI:58052"/>
        <dbReference type="ChEBI" id="CHEBI:58223"/>
        <dbReference type="ChEBI" id="CHEBI:132367"/>
        <dbReference type="ChEBI" id="CHEBI:132368"/>
        <dbReference type="EC" id="2.4.1.17"/>
    </reaction>
</comment>
<gene>
    <name evidence="13" type="primary">UGT2A3</name>
</gene>
<keyword evidence="7" id="KW-0256">Endoplasmic reticulum</keyword>
<evidence type="ECO:0000256" key="1">
    <source>
        <dbReference type="ARBA" id="ARBA00004111"/>
    </source>
</evidence>
<dbReference type="Proteomes" id="UP000233180">
    <property type="component" value="Unassembled WGS sequence"/>
</dbReference>
<proteinExistence type="inferred from homology"/>
<keyword evidence="12" id="KW-0732">Signal</keyword>
<dbReference type="InterPro" id="IPR050271">
    <property type="entry name" value="UDP-glycosyltransferase"/>
</dbReference>
<dbReference type="GO" id="GO:0006805">
    <property type="term" value="P:xenobiotic metabolic process"/>
    <property type="evidence" value="ECO:0007669"/>
    <property type="project" value="Ensembl"/>
</dbReference>
<comment type="similarity">
    <text evidence="3 11">Belongs to the UDP-glycosyltransferase family.</text>
</comment>
<reference evidence="13" key="2">
    <citation type="submission" date="2025-08" db="UniProtKB">
        <authorList>
            <consortium name="Ensembl"/>
        </authorList>
    </citation>
    <scope>IDENTIFICATION</scope>
</reference>
<dbReference type="AlphaFoldDB" id="A0A2K6LA10"/>
<dbReference type="Ensembl" id="ENSRBIT00000044239.1">
    <property type="protein sequence ID" value="ENSRBIP00000020360.1"/>
    <property type="gene ID" value="ENSRBIG00000034168.1"/>
</dbReference>
<evidence type="ECO:0000256" key="8">
    <source>
        <dbReference type="ARBA" id="ARBA00022848"/>
    </source>
</evidence>
<evidence type="ECO:0000256" key="12">
    <source>
        <dbReference type="RuleBase" id="RU362059"/>
    </source>
</evidence>
<accession>A0A2K6LA10</accession>
<evidence type="ECO:0000313" key="14">
    <source>
        <dbReference type="Proteomes" id="UP000233180"/>
    </source>
</evidence>
<keyword evidence="5 11" id="KW-0808">Transferase</keyword>
<dbReference type="PROSITE" id="PS00375">
    <property type="entry name" value="UDPGT"/>
    <property type="match status" value="1"/>
</dbReference>
<feature type="signal peptide" evidence="12">
    <location>
        <begin position="1"/>
        <end position="23"/>
    </location>
</feature>
<dbReference type="Gene3D" id="3.40.50.2000">
    <property type="entry name" value="Glycogen Phosphorylase B"/>
    <property type="match status" value="2"/>
</dbReference>
<evidence type="ECO:0000256" key="7">
    <source>
        <dbReference type="ARBA" id="ARBA00022824"/>
    </source>
</evidence>
<dbReference type="OMA" id="QLFCVGC"/>
<dbReference type="STRING" id="61621.ENSRBIP00000020360"/>
<dbReference type="InterPro" id="IPR002213">
    <property type="entry name" value="UDP_glucos_trans"/>
</dbReference>
<reference evidence="13" key="3">
    <citation type="submission" date="2025-09" db="UniProtKB">
        <authorList>
            <consortium name="Ensembl"/>
        </authorList>
    </citation>
    <scope>IDENTIFICATION</scope>
</reference>
<evidence type="ECO:0000256" key="10">
    <source>
        <dbReference type="ARBA" id="ARBA00047475"/>
    </source>
</evidence>
<evidence type="ECO:0000256" key="9">
    <source>
        <dbReference type="ARBA" id="ARBA00022989"/>
    </source>
</evidence>
<keyword evidence="12" id="KW-0472">Membrane</keyword>
<evidence type="ECO:0000256" key="11">
    <source>
        <dbReference type="RuleBase" id="RU003718"/>
    </source>
</evidence>
<dbReference type="Pfam" id="PF00201">
    <property type="entry name" value="UDPGT"/>
    <property type="match status" value="1"/>
</dbReference>
<keyword evidence="9 12" id="KW-1133">Transmembrane helix</keyword>
<dbReference type="GeneTree" id="ENSGT00940000162432"/>
<evidence type="ECO:0000313" key="13">
    <source>
        <dbReference type="Ensembl" id="ENSRBIP00000020360.1"/>
    </source>
</evidence>
<name>A0A2K6LA10_RHIBE</name>
<dbReference type="PANTHER" id="PTHR48043">
    <property type="entry name" value="EG:EG0003.4 PROTEIN-RELATED"/>
    <property type="match status" value="1"/>
</dbReference>
<keyword evidence="6 12" id="KW-0812">Transmembrane</keyword>
<protein>
    <recommendedName>
        <fullName evidence="12">UDP-glucuronosyltransferase</fullName>
        <ecNumber evidence="12">2.4.1.17</ecNumber>
    </recommendedName>
</protein>
<sequence length="519" mass="59751">MRSEKSALVFLLLQLFCAGCGFCGKVLVWPCDMSHWLNVKVILEELLVRGHEVTVLTHSMSFLIDYRKPSALKFEVVHMPQDKTVNQEIFVDLALNVLPGLSTWQSAIKLNDFFVEIRGTFKMVCESFIYNQTLMKKLQETNYDVMLIDPVIPCGDLMAELLAVPFVVTLRTSLGGNMERSCGKLPAPLSYVPVPMTELTDRMTFLERVKNSMLSVFFHFWIQDYDYHFWKEFYSKALGRPTTLCETVGKAEIWLIRTYWDFEYPQPYQPNFEFVGGLHCKPAKPLNWKIFVQSSGEDGLLWCLLACRALFQSSYRETGNMSLLSVMEIQRKRPSTLGTNTRLYDWIPQNDLLGHPQTKAFITHGGMNGVYEAIYHGVPMVGVPIFGDQPENIAHMKAKGAAVKINFKTMTSEDLLRALRTVITNPSYKQNAMRLSRIHHDQSVKPLDRAVFWIEFVMRHKGAKHLRSAAHDLNWFQYHSIDVIAFLLACVATAIFLFTRCFLFSCQKFNKTRKIEKRE</sequence>
<keyword evidence="4 11" id="KW-0328">Glycosyltransferase</keyword>
<dbReference type="GO" id="GO:0005789">
    <property type="term" value="C:endoplasmic reticulum membrane"/>
    <property type="evidence" value="ECO:0007669"/>
    <property type="project" value="UniProtKB-SubCell"/>
</dbReference>
<evidence type="ECO:0000256" key="5">
    <source>
        <dbReference type="ARBA" id="ARBA00022679"/>
    </source>
</evidence>
<dbReference type="EC" id="2.4.1.17" evidence="12"/>
<evidence type="ECO:0000256" key="6">
    <source>
        <dbReference type="ARBA" id="ARBA00022692"/>
    </source>
</evidence>
<dbReference type="GO" id="GO:0015020">
    <property type="term" value="F:glucuronosyltransferase activity"/>
    <property type="evidence" value="ECO:0007669"/>
    <property type="project" value="UniProtKB-EC"/>
</dbReference>
<organism evidence="13 14">
    <name type="scientific">Rhinopithecus bieti</name>
    <name type="common">Black snub-nosed monkey</name>
    <name type="synonym">Pygathrix bieti</name>
    <dbReference type="NCBI Taxonomy" id="61621"/>
    <lineage>
        <taxon>Eukaryota</taxon>
        <taxon>Metazoa</taxon>
        <taxon>Chordata</taxon>
        <taxon>Craniata</taxon>
        <taxon>Vertebrata</taxon>
        <taxon>Euteleostomi</taxon>
        <taxon>Mammalia</taxon>
        <taxon>Eutheria</taxon>
        <taxon>Euarchontoglires</taxon>
        <taxon>Primates</taxon>
        <taxon>Haplorrhini</taxon>
        <taxon>Catarrhini</taxon>
        <taxon>Cercopithecidae</taxon>
        <taxon>Colobinae</taxon>
        <taxon>Rhinopithecus</taxon>
    </lineage>
</organism>
<dbReference type="CDD" id="cd03784">
    <property type="entry name" value="GT1_Gtf-like"/>
    <property type="match status" value="1"/>
</dbReference>
<dbReference type="FunFam" id="3.40.50.2000:FF:000081">
    <property type="entry name" value="UDP-glucuronosyltransferase 2A2"/>
    <property type="match status" value="1"/>
</dbReference>
<dbReference type="SUPFAM" id="SSF53756">
    <property type="entry name" value="UDP-Glycosyltransferase/glycogen phosphorylase"/>
    <property type="match status" value="1"/>
</dbReference>
<evidence type="ECO:0000256" key="3">
    <source>
        <dbReference type="ARBA" id="ARBA00009995"/>
    </source>
</evidence>
<keyword evidence="14" id="KW-1185">Reference proteome</keyword>
<dbReference type="InterPro" id="IPR035595">
    <property type="entry name" value="UDP_glycos_trans_CS"/>
</dbReference>
<feature type="chain" id="PRO_5014208502" description="UDP-glucuronosyltransferase" evidence="12">
    <location>
        <begin position="24"/>
        <end position="519"/>
    </location>
</feature>
<dbReference type="PANTHER" id="PTHR48043:SF137">
    <property type="entry name" value="UDP-GLUCURONOSYLTRANSFERASE 2A3"/>
    <property type="match status" value="1"/>
</dbReference>
<dbReference type="FunFam" id="3.40.50.2000:FF:000134">
    <property type="entry name" value="UDP-glucuronosyltransferase 2A2 isoform X1"/>
    <property type="match status" value="1"/>
</dbReference>
<keyword evidence="8" id="KW-0492">Microsome</keyword>
<evidence type="ECO:0000256" key="4">
    <source>
        <dbReference type="ARBA" id="ARBA00022676"/>
    </source>
</evidence>
<evidence type="ECO:0000256" key="2">
    <source>
        <dbReference type="ARBA" id="ARBA00004389"/>
    </source>
</evidence>
<feature type="transmembrane region" description="Helical" evidence="12">
    <location>
        <begin position="483"/>
        <end position="504"/>
    </location>
</feature>